<dbReference type="SUPFAM" id="SSF48498">
    <property type="entry name" value="Tetracyclin repressor-like, C-terminal domain"/>
    <property type="match status" value="1"/>
</dbReference>
<dbReference type="SUPFAM" id="SSF46689">
    <property type="entry name" value="Homeodomain-like"/>
    <property type="match status" value="1"/>
</dbReference>
<dbReference type="InterPro" id="IPR036271">
    <property type="entry name" value="Tet_transcr_reg_TetR-rel_C_sf"/>
</dbReference>
<evidence type="ECO:0000313" key="4">
    <source>
        <dbReference type="EMBL" id="GAA2731071.1"/>
    </source>
</evidence>
<accession>A0ABN3UE91</accession>
<organism evidence="4 5">
    <name type="scientific">Pedococcus aerophilus</name>
    <dbReference type="NCBI Taxonomy" id="436356"/>
    <lineage>
        <taxon>Bacteria</taxon>
        <taxon>Bacillati</taxon>
        <taxon>Actinomycetota</taxon>
        <taxon>Actinomycetes</taxon>
        <taxon>Micrococcales</taxon>
        <taxon>Intrasporangiaceae</taxon>
        <taxon>Pedococcus</taxon>
    </lineage>
</organism>
<feature type="DNA-binding region" description="H-T-H motif" evidence="2">
    <location>
        <begin position="17"/>
        <end position="36"/>
    </location>
</feature>
<dbReference type="InterPro" id="IPR001647">
    <property type="entry name" value="HTH_TetR"/>
</dbReference>
<evidence type="ECO:0000256" key="2">
    <source>
        <dbReference type="PROSITE-ProRule" id="PRU00335"/>
    </source>
</evidence>
<evidence type="ECO:0000259" key="3">
    <source>
        <dbReference type="PROSITE" id="PS50977"/>
    </source>
</evidence>
<keyword evidence="5" id="KW-1185">Reference proteome</keyword>
<dbReference type="PANTHER" id="PTHR30055">
    <property type="entry name" value="HTH-TYPE TRANSCRIPTIONAL REGULATOR RUTR"/>
    <property type="match status" value="1"/>
</dbReference>
<evidence type="ECO:0000313" key="5">
    <source>
        <dbReference type="Proteomes" id="UP001501326"/>
    </source>
</evidence>
<comment type="caution">
    <text evidence="4">The sequence shown here is derived from an EMBL/GenBank/DDBJ whole genome shotgun (WGS) entry which is preliminary data.</text>
</comment>
<proteinExistence type="predicted"/>
<gene>
    <name evidence="4" type="ORF">GCM10009867_03840</name>
</gene>
<dbReference type="EMBL" id="BAAARN010000001">
    <property type="protein sequence ID" value="GAA2731071.1"/>
    <property type="molecule type" value="Genomic_DNA"/>
</dbReference>
<feature type="domain" description="HTH tetR-type" evidence="3">
    <location>
        <begin position="1"/>
        <end position="54"/>
    </location>
</feature>
<protein>
    <submittedName>
        <fullName evidence="4">TetR/AcrR family transcriptional regulator</fullName>
    </submittedName>
</protein>
<reference evidence="4 5" key="1">
    <citation type="journal article" date="2019" name="Int. J. Syst. Evol. Microbiol.">
        <title>The Global Catalogue of Microorganisms (GCM) 10K type strain sequencing project: providing services to taxonomists for standard genome sequencing and annotation.</title>
        <authorList>
            <consortium name="The Broad Institute Genomics Platform"/>
            <consortium name="The Broad Institute Genome Sequencing Center for Infectious Disease"/>
            <person name="Wu L."/>
            <person name="Ma J."/>
        </authorList>
    </citation>
    <scope>NUCLEOTIDE SEQUENCE [LARGE SCALE GENOMIC DNA]</scope>
    <source>
        <strain evidence="4 5">JCM 16378</strain>
    </source>
</reference>
<evidence type="ECO:0000256" key="1">
    <source>
        <dbReference type="ARBA" id="ARBA00023125"/>
    </source>
</evidence>
<dbReference type="InterPro" id="IPR009057">
    <property type="entry name" value="Homeodomain-like_sf"/>
</dbReference>
<dbReference type="PANTHER" id="PTHR30055:SF209">
    <property type="entry name" value="POSSIBLE TRANSCRIPTIONAL REGULATORY PROTEIN (PROBABLY TETR-FAMILY)"/>
    <property type="match status" value="1"/>
</dbReference>
<dbReference type="PROSITE" id="PS50977">
    <property type="entry name" value="HTH_TETR_2"/>
    <property type="match status" value="1"/>
</dbReference>
<keyword evidence="1 2" id="KW-0238">DNA-binding</keyword>
<name>A0ABN3UE91_9MICO</name>
<dbReference type="Proteomes" id="UP001501326">
    <property type="component" value="Unassembled WGS sequence"/>
</dbReference>
<dbReference type="Gene3D" id="1.10.357.10">
    <property type="entry name" value="Tetracycline Repressor, domain 2"/>
    <property type="match status" value="1"/>
</dbReference>
<dbReference type="Pfam" id="PF00440">
    <property type="entry name" value="TetR_N"/>
    <property type="match status" value="1"/>
</dbReference>
<sequence>MSVASEILSRDGLHGLSTRMVAQRAGLQTPTLYRLFGDKQGLVDAVVHDWHRDHLRVQQSVAPSTDPVDDLRAGWDAHVRFGLSDPRLYTLAQGEGTNAAPPQPATEAVALLAARVHRLAEHGLLRVPEHRAVQLVLATGRGVTLSLLHTPEDERDLGLSVLAREAVVVALVGTDAAAGKVTGVDTGGVPDAGHGLALTRTVTQLLALLPRSSALSAAERRLLEEWLHRIGEESTDA</sequence>
<dbReference type="InterPro" id="IPR050109">
    <property type="entry name" value="HTH-type_TetR-like_transc_reg"/>
</dbReference>